<dbReference type="GO" id="GO:0007023">
    <property type="term" value="P:post-chaperonin tubulin folding pathway"/>
    <property type="evidence" value="ECO:0007669"/>
    <property type="project" value="InterPro"/>
</dbReference>
<dbReference type="InterPro" id="IPR017901">
    <property type="entry name" value="C-CAP_CF_C-like"/>
</dbReference>
<dbReference type="InterPro" id="IPR012945">
    <property type="entry name" value="Tubulin-bd_cofactor_C_dom"/>
</dbReference>
<reference evidence="3 4" key="1">
    <citation type="submission" date="2016-06" db="EMBL/GenBank/DDBJ databases">
        <title>Evolution of pathogenesis and genome organization in the Tremellales.</title>
        <authorList>
            <person name="Cuomo C."/>
            <person name="Litvintseva A."/>
            <person name="Heitman J."/>
            <person name="Chen Y."/>
            <person name="Sun S."/>
            <person name="Springer D."/>
            <person name="Dromer F."/>
            <person name="Young S."/>
            <person name="Zeng Q."/>
            <person name="Chapman S."/>
            <person name="Gujja S."/>
            <person name="Saif S."/>
            <person name="Birren B."/>
        </authorList>
    </citation>
    <scope>NUCLEOTIDE SEQUENCE [LARGE SCALE GENOMIC DNA]</scope>
    <source>
        <strain evidence="3 4">ATCC 28783</strain>
    </source>
</reference>
<dbReference type="Gene3D" id="2.160.20.70">
    <property type="match status" value="1"/>
</dbReference>
<name>A0A4Q1BUJ7_TREME</name>
<dbReference type="VEuPathDB" id="FungiDB:TREMEDRAFT_61665"/>
<dbReference type="PROSITE" id="PS51329">
    <property type="entry name" value="C_CAP_COFACTOR_C"/>
    <property type="match status" value="1"/>
</dbReference>
<dbReference type="OrthoDB" id="194775at2759"/>
<dbReference type="InParanoid" id="A0A4Q1BUJ7"/>
<feature type="domain" description="C-CAP/cofactor C-like" evidence="2">
    <location>
        <begin position="231"/>
        <end position="392"/>
    </location>
</feature>
<dbReference type="PANTHER" id="PTHR15139">
    <property type="entry name" value="TUBULIN FOLDING COFACTOR C"/>
    <property type="match status" value="1"/>
</dbReference>
<keyword evidence="4" id="KW-1185">Reference proteome</keyword>
<evidence type="ECO:0000259" key="2">
    <source>
        <dbReference type="PROSITE" id="PS51329"/>
    </source>
</evidence>
<dbReference type="GO" id="GO:0007021">
    <property type="term" value="P:tubulin complex assembly"/>
    <property type="evidence" value="ECO:0007669"/>
    <property type="project" value="TreeGrafter"/>
</dbReference>
<dbReference type="AlphaFoldDB" id="A0A4Q1BUJ7"/>
<dbReference type="PANTHER" id="PTHR15139:SF0">
    <property type="entry name" value="TUBULIN-SPECIFIC CHAPERONE C"/>
    <property type="match status" value="1"/>
</dbReference>
<evidence type="ECO:0000313" key="4">
    <source>
        <dbReference type="Proteomes" id="UP000289152"/>
    </source>
</evidence>
<sequence length="439" mass="49216">MVSLETAQQFHTTFLVAQEEILSLLKDPPVSENDGRVQIKLKEIKKEYEMIREVLPNYDKRKYDLQISQFESRLKEVGDRPIRSKFTFKPKITTDSHSSTILTTQDDSSLKTSDSIPDSNSIVLALSPLVNSSTSESNLLHILPSNLPEISDRPVISNSSQIPLAATGGPPDTSRLCVHGSKLNQIGTSISLTDNTGSDISKGYLTLSELSTKGGAISLSDLQNTIIDLRPHLQDKPQSEHSILRLEDDTNLDDIATSERLMEDWTMEEKLYPTALHLKNLRKCVILAEVRGSVLLSDLVDCLVISKAHQIRIYSSSQTSFYLHTPSVPIMEESNSLIFGPCPFFLPSPSSLLNSNHKEQSFSGERTHLHQQNTTHAEINKYDQIRDFDFPHGDSPNWRLATEEHVVKLQTLFYEIDGDSFRGYLEKLLSVGNPHDAFT</sequence>
<dbReference type="InterPro" id="IPR016098">
    <property type="entry name" value="CAP/MinC_C"/>
</dbReference>
<protein>
    <recommendedName>
        <fullName evidence="2">C-CAP/cofactor C-like domain-containing protein</fullName>
    </recommendedName>
</protein>
<dbReference type="GO" id="GO:0005737">
    <property type="term" value="C:cytoplasm"/>
    <property type="evidence" value="ECO:0007669"/>
    <property type="project" value="TreeGrafter"/>
</dbReference>
<evidence type="ECO:0000313" key="3">
    <source>
        <dbReference type="EMBL" id="RXK41698.1"/>
    </source>
</evidence>
<comment type="similarity">
    <text evidence="1">Belongs to the TBCC family.</text>
</comment>
<dbReference type="Pfam" id="PF07986">
    <property type="entry name" value="TBCC"/>
    <property type="match status" value="1"/>
</dbReference>
<evidence type="ECO:0000256" key="1">
    <source>
        <dbReference type="ARBA" id="ARBA00008848"/>
    </source>
</evidence>
<dbReference type="Proteomes" id="UP000289152">
    <property type="component" value="Unassembled WGS sequence"/>
</dbReference>
<dbReference type="InterPro" id="IPR027684">
    <property type="entry name" value="TBCC"/>
</dbReference>
<accession>A0A4Q1BUJ7</accession>
<dbReference type="EMBL" id="SDIL01000006">
    <property type="protein sequence ID" value="RXK41698.1"/>
    <property type="molecule type" value="Genomic_DNA"/>
</dbReference>
<proteinExistence type="inferred from homology"/>
<dbReference type="STRING" id="5217.A0A4Q1BUJ7"/>
<organism evidence="3 4">
    <name type="scientific">Tremella mesenterica</name>
    <name type="common">Jelly fungus</name>
    <dbReference type="NCBI Taxonomy" id="5217"/>
    <lineage>
        <taxon>Eukaryota</taxon>
        <taxon>Fungi</taxon>
        <taxon>Dikarya</taxon>
        <taxon>Basidiomycota</taxon>
        <taxon>Agaricomycotina</taxon>
        <taxon>Tremellomycetes</taxon>
        <taxon>Tremellales</taxon>
        <taxon>Tremellaceae</taxon>
        <taxon>Tremella</taxon>
    </lineage>
</organism>
<gene>
    <name evidence="3" type="ORF">M231_00933</name>
</gene>
<comment type="caution">
    <text evidence="3">The sequence shown here is derived from an EMBL/GenBank/DDBJ whole genome shotgun (WGS) entry which is preliminary data.</text>
</comment>